<sequence>MVVRRSAARAPALPASHAAAHATTAHHEEDHSRAEQHEEPILFKPLHFDLHSVGAFRPSRGRPTRAWRSCNPL</sequence>
<comment type="caution">
    <text evidence="2">The sequence shown here is derived from an EMBL/GenBank/DDBJ whole genome shotgun (WGS) entry which is preliminary data.</text>
</comment>
<proteinExistence type="predicted"/>
<organism evidence="2 3">
    <name type="scientific">Thiomonas arsenitoxydans (strain DSM 22701 / CIP 110005 / 3As)</name>
    <dbReference type="NCBI Taxonomy" id="426114"/>
    <lineage>
        <taxon>Bacteria</taxon>
        <taxon>Pseudomonadati</taxon>
        <taxon>Pseudomonadota</taxon>
        <taxon>Betaproteobacteria</taxon>
        <taxon>Burkholderiales</taxon>
        <taxon>Thiomonas</taxon>
    </lineage>
</organism>
<feature type="compositionally biased region" description="Basic and acidic residues" evidence="1">
    <location>
        <begin position="25"/>
        <end position="40"/>
    </location>
</feature>
<evidence type="ECO:0000256" key="1">
    <source>
        <dbReference type="SAM" id="MobiDB-lite"/>
    </source>
</evidence>
<keyword evidence="3" id="KW-1185">Reference proteome</keyword>
<evidence type="ECO:0000313" key="2">
    <source>
        <dbReference type="EMBL" id="CQR38312.1"/>
    </source>
</evidence>
<evidence type="ECO:0008006" key="4">
    <source>
        <dbReference type="Google" id="ProtNLM"/>
    </source>
</evidence>
<gene>
    <name evidence="2" type="ORF">THICB1_70390</name>
</gene>
<reference evidence="2 3" key="1">
    <citation type="submission" date="2015-03" db="EMBL/GenBank/DDBJ databases">
        <authorList>
            <person name="Regsiter A."/>
            <person name="william w."/>
        </authorList>
    </citation>
    <scope>NUCLEOTIDE SEQUENCE [LARGE SCALE GENOMIC DNA]</scope>
    <source>
        <strain evidence="2 3">CB1</strain>
    </source>
</reference>
<dbReference type="Proteomes" id="UP000078599">
    <property type="component" value="Unassembled WGS sequence"/>
</dbReference>
<evidence type="ECO:0000313" key="3">
    <source>
        <dbReference type="Proteomes" id="UP000078599"/>
    </source>
</evidence>
<feature type="compositionally biased region" description="Low complexity" evidence="1">
    <location>
        <begin position="8"/>
        <end position="23"/>
    </location>
</feature>
<protein>
    <recommendedName>
        <fullName evidence="4">Secreted protein</fullName>
    </recommendedName>
</protein>
<accession>A0ABP1Z6P7</accession>
<dbReference type="EMBL" id="CTRI01000029">
    <property type="protein sequence ID" value="CQR38312.1"/>
    <property type="molecule type" value="Genomic_DNA"/>
</dbReference>
<name>A0ABP1Z6P7_THIA3</name>
<feature type="region of interest" description="Disordered" evidence="1">
    <location>
        <begin position="1"/>
        <end position="40"/>
    </location>
</feature>